<evidence type="ECO:0000313" key="4">
    <source>
        <dbReference type="EMBL" id="QEG24868.1"/>
    </source>
</evidence>
<feature type="domain" description="Ice-binding protein C-terminal" evidence="3">
    <location>
        <begin position="237"/>
        <end position="259"/>
    </location>
</feature>
<dbReference type="NCBIfam" id="TIGR02595">
    <property type="entry name" value="PEP_CTERM"/>
    <property type="match status" value="1"/>
</dbReference>
<protein>
    <submittedName>
        <fullName evidence="4">PEP-CTERM motif protein</fullName>
    </submittedName>
</protein>
<accession>A0A5B9PEN1</accession>
<evidence type="ECO:0000256" key="2">
    <source>
        <dbReference type="SAM" id="SignalP"/>
    </source>
</evidence>
<name>A0A5B9PEN1_9BACT</name>
<feature type="signal peptide" evidence="2">
    <location>
        <begin position="1"/>
        <end position="22"/>
    </location>
</feature>
<dbReference type="OrthoDB" id="8707306at2"/>
<evidence type="ECO:0000313" key="5">
    <source>
        <dbReference type="Proteomes" id="UP000322214"/>
    </source>
</evidence>
<evidence type="ECO:0000256" key="1">
    <source>
        <dbReference type="SAM" id="MobiDB-lite"/>
    </source>
</evidence>
<dbReference type="Pfam" id="PF07589">
    <property type="entry name" value="PEP-CTERM"/>
    <property type="match status" value="1"/>
</dbReference>
<gene>
    <name evidence="4" type="ORF">MFFC18_47910</name>
</gene>
<feature type="chain" id="PRO_5023016836" evidence="2">
    <location>
        <begin position="23"/>
        <end position="261"/>
    </location>
</feature>
<dbReference type="Proteomes" id="UP000322214">
    <property type="component" value="Chromosome"/>
</dbReference>
<keyword evidence="5" id="KW-1185">Reference proteome</keyword>
<feature type="compositionally biased region" description="Polar residues" evidence="1">
    <location>
        <begin position="169"/>
        <end position="181"/>
    </location>
</feature>
<dbReference type="AlphaFoldDB" id="A0A5B9PEN1"/>
<dbReference type="EMBL" id="CP042912">
    <property type="protein sequence ID" value="QEG24868.1"/>
    <property type="molecule type" value="Genomic_DNA"/>
</dbReference>
<dbReference type="InterPro" id="IPR013424">
    <property type="entry name" value="Ice-binding_C"/>
</dbReference>
<keyword evidence="2" id="KW-0732">Signal</keyword>
<sequence precursor="true">MKPTFCFAIAAICGIFASSANADTVAWQPSVNMYQGSTVETFVSTNGTLASALNASGDTSGDEDTTVNGVAFIGAGNGVAVGTTETITINGGTDNVGSFGDGEFTSNGPIFHLIRGGVFGVNSVTLSGLQAGETYEIQVFSNDARTSRNNTTQLGLGDGTGVLAPLVSLESNNSPADGSDSSDAEPNAGDSILGTFTSTGVDVTFNTFGTGDGGATWSQGAGQSLVNGVQLRIIPSTVPEPGSLALIGMGVFGLVARRRRK</sequence>
<feature type="region of interest" description="Disordered" evidence="1">
    <location>
        <begin position="169"/>
        <end position="195"/>
    </location>
</feature>
<proteinExistence type="predicted"/>
<organism evidence="4 5">
    <name type="scientific">Mariniblastus fucicola</name>
    <dbReference type="NCBI Taxonomy" id="980251"/>
    <lineage>
        <taxon>Bacteria</taxon>
        <taxon>Pseudomonadati</taxon>
        <taxon>Planctomycetota</taxon>
        <taxon>Planctomycetia</taxon>
        <taxon>Pirellulales</taxon>
        <taxon>Pirellulaceae</taxon>
        <taxon>Mariniblastus</taxon>
    </lineage>
</organism>
<evidence type="ECO:0000259" key="3">
    <source>
        <dbReference type="Pfam" id="PF07589"/>
    </source>
</evidence>
<dbReference type="KEGG" id="mff:MFFC18_47910"/>
<reference evidence="4 5" key="1">
    <citation type="submission" date="2019-08" db="EMBL/GenBank/DDBJ databases">
        <title>Deep-cultivation of Planctomycetes and their phenomic and genomic characterization uncovers novel biology.</title>
        <authorList>
            <person name="Wiegand S."/>
            <person name="Jogler M."/>
            <person name="Boedeker C."/>
            <person name="Pinto D."/>
            <person name="Vollmers J."/>
            <person name="Rivas-Marin E."/>
            <person name="Kohn T."/>
            <person name="Peeters S.H."/>
            <person name="Heuer A."/>
            <person name="Rast P."/>
            <person name="Oberbeckmann S."/>
            <person name="Bunk B."/>
            <person name="Jeske O."/>
            <person name="Meyerdierks A."/>
            <person name="Storesund J.E."/>
            <person name="Kallscheuer N."/>
            <person name="Luecker S."/>
            <person name="Lage O.M."/>
            <person name="Pohl T."/>
            <person name="Merkel B.J."/>
            <person name="Hornburger P."/>
            <person name="Mueller R.-W."/>
            <person name="Bruemmer F."/>
            <person name="Labrenz M."/>
            <person name="Spormann A.M."/>
            <person name="Op den Camp H."/>
            <person name="Overmann J."/>
            <person name="Amann R."/>
            <person name="Jetten M.S.M."/>
            <person name="Mascher T."/>
            <person name="Medema M.H."/>
            <person name="Devos D.P."/>
            <person name="Kaster A.-K."/>
            <person name="Ovreas L."/>
            <person name="Rohde M."/>
            <person name="Galperin M.Y."/>
            <person name="Jogler C."/>
        </authorList>
    </citation>
    <scope>NUCLEOTIDE SEQUENCE [LARGE SCALE GENOMIC DNA]</scope>
    <source>
        <strain evidence="4 5">FC18</strain>
    </source>
</reference>
<dbReference type="STRING" id="980251.GCA_001642875_01686"/>